<protein>
    <submittedName>
        <fullName evidence="1">Uncharacterized protein</fullName>
    </submittedName>
</protein>
<evidence type="ECO:0000313" key="1">
    <source>
        <dbReference type="EMBL" id="SVD64594.1"/>
    </source>
</evidence>
<organism evidence="1">
    <name type="scientific">marine metagenome</name>
    <dbReference type="NCBI Taxonomy" id="408172"/>
    <lineage>
        <taxon>unclassified sequences</taxon>
        <taxon>metagenomes</taxon>
        <taxon>ecological metagenomes</taxon>
    </lineage>
</organism>
<dbReference type="EMBL" id="UINC01163987">
    <property type="protein sequence ID" value="SVD64594.1"/>
    <property type="molecule type" value="Genomic_DNA"/>
</dbReference>
<dbReference type="AlphaFoldDB" id="A0A382X151"/>
<name>A0A382X151_9ZZZZ</name>
<reference evidence="1" key="1">
    <citation type="submission" date="2018-05" db="EMBL/GenBank/DDBJ databases">
        <authorList>
            <person name="Lanie J.A."/>
            <person name="Ng W.-L."/>
            <person name="Kazmierczak K.M."/>
            <person name="Andrzejewski T.M."/>
            <person name="Davidsen T.M."/>
            <person name="Wayne K.J."/>
            <person name="Tettelin H."/>
            <person name="Glass J.I."/>
            <person name="Rusch D."/>
            <person name="Podicherti R."/>
            <person name="Tsui H.-C.T."/>
            <person name="Winkler M.E."/>
        </authorList>
    </citation>
    <scope>NUCLEOTIDE SEQUENCE</scope>
</reference>
<accession>A0A382X151</accession>
<sequence>MSIETPEKYKEFKTETLMNAVNPYPFTIENYKKFIQEKSVSIVPGLINCPRSVQRKENKPNQR</sequence>
<gene>
    <name evidence="1" type="ORF">METZ01_LOCUS417448</name>
</gene>
<feature type="non-terminal residue" evidence="1">
    <location>
        <position position="63"/>
    </location>
</feature>
<proteinExistence type="predicted"/>